<keyword evidence="2" id="KW-1185">Reference proteome</keyword>
<dbReference type="Pfam" id="PF14223">
    <property type="entry name" value="Retrotran_gag_2"/>
    <property type="match status" value="1"/>
</dbReference>
<dbReference type="PANTHER" id="PTHR35317:SF31">
    <property type="entry name" value="DUF4219 DOMAIN-CONTAINING PROTEIN"/>
    <property type="match status" value="1"/>
</dbReference>
<reference evidence="2" key="1">
    <citation type="submission" date="2016-04" db="EMBL/GenBank/DDBJ databases">
        <title>Cephalotus genome sequencing.</title>
        <authorList>
            <person name="Fukushima K."/>
            <person name="Hasebe M."/>
            <person name="Fang X."/>
        </authorList>
    </citation>
    <scope>NUCLEOTIDE SEQUENCE [LARGE SCALE GENOMIC DNA]</scope>
    <source>
        <strain evidence="2">cv. St1</strain>
    </source>
</reference>
<organism evidence="1 2">
    <name type="scientific">Cephalotus follicularis</name>
    <name type="common">Albany pitcher plant</name>
    <dbReference type="NCBI Taxonomy" id="3775"/>
    <lineage>
        <taxon>Eukaryota</taxon>
        <taxon>Viridiplantae</taxon>
        <taxon>Streptophyta</taxon>
        <taxon>Embryophyta</taxon>
        <taxon>Tracheophyta</taxon>
        <taxon>Spermatophyta</taxon>
        <taxon>Magnoliopsida</taxon>
        <taxon>eudicotyledons</taxon>
        <taxon>Gunneridae</taxon>
        <taxon>Pentapetalae</taxon>
        <taxon>rosids</taxon>
        <taxon>fabids</taxon>
        <taxon>Oxalidales</taxon>
        <taxon>Cephalotaceae</taxon>
        <taxon>Cephalotus</taxon>
    </lineage>
</organism>
<dbReference type="OrthoDB" id="1711498at2759"/>
<evidence type="ECO:0000313" key="1">
    <source>
        <dbReference type="EMBL" id="GAV80729.1"/>
    </source>
</evidence>
<protein>
    <submittedName>
        <fullName evidence="1">UBN2 domain-containing protein</fullName>
    </submittedName>
</protein>
<sequence length="186" mass="21130">MKAYLRAYNLWSAVKKCYEPLAESGNLTVAQIKQQKEESTRNYKALSFLHSTVAATIFPRIVGASTAKEAWDTLQEEFQGSDSVRAIKLLNFRREFELLKMKDGDAVKDYVSKLIETVNQMRIIGEKIPHQNIIEKVLISLPERFDSKVAAIEESKDLAKLTVNELIGSLQAHEQRISKRVESSTE</sequence>
<accession>A0A1Q3CKG4</accession>
<evidence type="ECO:0000313" key="2">
    <source>
        <dbReference type="Proteomes" id="UP000187406"/>
    </source>
</evidence>
<dbReference type="PANTHER" id="PTHR35317">
    <property type="entry name" value="OS04G0629600 PROTEIN"/>
    <property type="match status" value="1"/>
</dbReference>
<dbReference type="EMBL" id="BDDD01002248">
    <property type="protein sequence ID" value="GAV80729.1"/>
    <property type="molecule type" value="Genomic_DNA"/>
</dbReference>
<dbReference type="Proteomes" id="UP000187406">
    <property type="component" value="Unassembled WGS sequence"/>
</dbReference>
<dbReference type="AlphaFoldDB" id="A0A1Q3CKG4"/>
<comment type="caution">
    <text evidence="1">The sequence shown here is derived from an EMBL/GenBank/DDBJ whole genome shotgun (WGS) entry which is preliminary data.</text>
</comment>
<proteinExistence type="predicted"/>
<gene>
    <name evidence="1" type="ORF">CFOL_v3_24189</name>
</gene>
<dbReference type="InParanoid" id="A0A1Q3CKG4"/>
<name>A0A1Q3CKG4_CEPFO</name>